<comment type="cofactor">
    <cofactor evidence="1">
        <name>Ca(2+)</name>
        <dbReference type="ChEBI" id="CHEBI:29108"/>
    </cofactor>
</comment>
<organism evidence="10 11">
    <name type="scientific">Desmophyllum pertusum</name>
    <dbReference type="NCBI Taxonomy" id="174260"/>
    <lineage>
        <taxon>Eukaryota</taxon>
        <taxon>Metazoa</taxon>
        <taxon>Cnidaria</taxon>
        <taxon>Anthozoa</taxon>
        <taxon>Hexacorallia</taxon>
        <taxon>Scleractinia</taxon>
        <taxon>Caryophylliina</taxon>
        <taxon>Caryophylliidae</taxon>
        <taxon>Desmophyllum</taxon>
    </lineage>
</organism>
<evidence type="ECO:0000259" key="8">
    <source>
        <dbReference type="PROSITE" id="PS50948"/>
    </source>
</evidence>
<evidence type="ECO:0000313" key="10">
    <source>
        <dbReference type="EMBL" id="KAJ7389430.1"/>
    </source>
</evidence>
<dbReference type="EMBL" id="MU825433">
    <property type="protein sequence ID" value="KAJ7389430.1"/>
    <property type="molecule type" value="Genomic_DNA"/>
</dbReference>
<keyword evidence="11" id="KW-1185">Reference proteome</keyword>
<gene>
    <name evidence="10" type="primary">NPTX1_11</name>
    <name evidence="10" type="ORF">OS493_031674</name>
</gene>
<evidence type="ECO:0000256" key="3">
    <source>
        <dbReference type="ARBA" id="ARBA00022837"/>
    </source>
</evidence>
<dbReference type="Gene3D" id="2.60.120.200">
    <property type="match status" value="1"/>
</dbReference>
<dbReference type="SMART" id="SM00159">
    <property type="entry name" value="PTX"/>
    <property type="match status" value="1"/>
</dbReference>
<feature type="chain" id="PRO_5040785384" evidence="7">
    <location>
        <begin position="22"/>
        <end position="322"/>
    </location>
</feature>
<keyword evidence="7" id="KW-0732">Signal</keyword>
<dbReference type="InterPro" id="IPR003609">
    <property type="entry name" value="Pan_app"/>
</dbReference>
<dbReference type="PANTHER" id="PTHR19277:SF161">
    <property type="entry name" value="LAMININ G DOMAIN-CONTAINING PROTEIN"/>
    <property type="match status" value="1"/>
</dbReference>
<keyword evidence="4" id="KW-1015">Disulfide bond</keyword>
<keyword evidence="2" id="KW-0479">Metal-binding</keyword>
<feature type="signal peptide" evidence="7">
    <location>
        <begin position="1"/>
        <end position="21"/>
    </location>
</feature>
<keyword evidence="5" id="KW-0325">Glycoprotein</keyword>
<reference evidence="10" key="1">
    <citation type="submission" date="2023-01" db="EMBL/GenBank/DDBJ databases">
        <title>Genome assembly of the deep-sea coral Lophelia pertusa.</title>
        <authorList>
            <person name="Herrera S."/>
            <person name="Cordes E."/>
        </authorList>
    </citation>
    <scope>NUCLEOTIDE SEQUENCE</scope>
    <source>
        <strain evidence="10">USNM1676648</strain>
        <tissue evidence="10">Polyp</tissue>
    </source>
</reference>
<dbReference type="InterPro" id="IPR013320">
    <property type="entry name" value="ConA-like_dom_sf"/>
</dbReference>
<comment type="caution">
    <text evidence="6">Lacks conserved residue(s) required for the propagation of feature annotation.</text>
</comment>
<sequence>MTSLFYRFVLVIGLIMKPVTTLSTISGSEPFDLHFPKTSGGYAILHSVDSPIPDMMSFSVCLWIKLIYTPRQTATLLSYSNSIYEKAFLLDTQGVSINIFMDDTAHMYPRIDLTNEKWHHACILWDQTLVRFTFYFEGVHHATHQSARKVIGLKGGGTLVIGARKSAKNNAFIDHMDGSISNLNIWNRYLTQDEAQKVYRSCDLNRGNVMYWCQHVIAPMIRNGASIVSPSTACSSLCADATFTRQANFKLMGHEITKNAVRDEFTCASSCLRICNCQSFNLSKRSANQYICELNNATEKQFPGDLILTDNDDDTYHVMLTD</sequence>
<evidence type="ECO:0000256" key="4">
    <source>
        <dbReference type="ARBA" id="ARBA00023157"/>
    </source>
</evidence>
<feature type="domain" description="Apple" evidence="8">
    <location>
        <begin position="238"/>
        <end position="320"/>
    </location>
</feature>
<dbReference type="SUPFAM" id="SSF49899">
    <property type="entry name" value="Concanavalin A-like lectins/glucanases"/>
    <property type="match status" value="1"/>
</dbReference>
<dbReference type="AlphaFoldDB" id="A0A9X0D7A7"/>
<name>A0A9X0D7A7_9CNID</name>
<dbReference type="Pfam" id="PF13385">
    <property type="entry name" value="Laminin_G_3"/>
    <property type="match status" value="1"/>
</dbReference>
<evidence type="ECO:0000313" key="11">
    <source>
        <dbReference type="Proteomes" id="UP001163046"/>
    </source>
</evidence>
<dbReference type="Proteomes" id="UP001163046">
    <property type="component" value="Unassembled WGS sequence"/>
</dbReference>
<dbReference type="PROSITE" id="PS50948">
    <property type="entry name" value="PAN"/>
    <property type="match status" value="1"/>
</dbReference>
<dbReference type="PANTHER" id="PTHR19277">
    <property type="entry name" value="PENTRAXIN"/>
    <property type="match status" value="1"/>
</dbReference>
<evidence type="ECO:0000256" key="2">
    <source>
        <dbReference type="ARBA" id="ARBA00022723"/>
    </source>
</evidence>
<dbReference type="InterPro" id="IPR001759">
    <property type="entry name" value="PTX_dom"/>
</dbReference>
<dbReference type="PROSITE" id="PS51828">
    <property type="entry name" value="PTX_2"/>
    <property type="match status" value="1"/>
</dbReference>
<evidence type="ECO:0000256" key="6">
    <source>
        <dbReference type="PROSITE-ProRule" id="PRU01172"/>
    </source>
</evidence>
<keyword evidence="3" id="KW-0106">Calcium</keyword>
<dbReference type="InterPro" id="IPR051360">
    <property type="entry name" value="Neuronal_Pentraxin_Related"/>
</dbReference>
<evidence type="ECO:0000256" key="7">
    <source>
        <dbReference type="SAM" id="SignalP"/>
    </source>
</evidence>
<comment type="caution">
    <text evidence="10">The sequence shown here is derived from an EMBL/GenBank/DDBJ whole genome shotgun (WGS) entry which is preliminary data.</text>
</comment>
<dbReference type="OrthoDB" id="5949152at2759"/>
<evidence type="ECO:0000259" key="9">
    <source>
        <dbReference type="PROSITE" id="PS51828"/>
    </source>
</evidence>
<accession>A0A9X0D7A7</accession>
<feature type="domain" description="Pentraxin (PTX)" evidence="9">
    <location>
        <begin position="29"/>
        <end position="234"/>
    </location>
</feature>
<proteinExistence type="predicted"/>
<dbReference type="GO" id="GO:0046872">
    <property type="term" value="F:metal ion binding"/>
    <property type="evidence" value="ECO:0007669"/>
    <property type="project" value="UniProtKB-KW"/>
</dbReference>
<evidence type="ECO:0000256" key="5">
    <source>
        <dbReference type="ARBA" id="ARBA00023180"/>
    </source>
</evidence>
<evidence type="ECO:0000256" key="1">
    <source>
        <dbReference type="ARBA" id="ARBA00001913"/>
    </source>
</evidence>
<protein>
    <submittedName>
        <fullName evidence="10">Neuronal pentraxin-1</fullName>
    </submittedName>
</protein>